<gene>
    <name evidence="2" type="ORF">V1478_014345</name>
</gene>
<proteinExistence type="predicted"/>
<accession>A0ABD2A7Q6</accession>
<feature type="compositionally biased region" description="Gly residues" evidence="1">
    <location>
        <begin position="47"/>
        <end position="60"/>
    </location>
</feature>
<evidence type="ECO:0000313" key="2">
    <source>
        <dbReference type="EMBL" id="KAL2716669.1"/>
    </source>
</evidence>
<evidence type="ECO:0000313" key="3">
    <source>
        <dbReference type="Proteomes" id="UP001607302"/>
    </source>
</evidence>
<comment type="caution">
    <text evidence="2">The sequence shown here is derived from an EMBL/GenBank/DDBJ whole genome shotgun (WGS) entry which is preliminary data.</text>
</comment>
<dbReference type="Proteomes" id="UP001607302">
    <property type="component" value="Unassembled WGS sequence"/>
</dbReference>
<feature type="region of interest" description="Disordered" evidence="1">
    <location>
        <begin position="42"/>
        <end position="64"/>
    </location>
</feature>
<dbReference type="EMBL" id="JAUDFV010000154">
    <property type="protein sequence ID" value="KAL2716669.1"/>
    <property type="molecule type" value="Genomic_DNA"/>
</dbReference>
<protein>
    <submittedName>
        <fullName evidence="2">Uncharacterized protein</fullName>
    </submittedName>
</protein>
<name>A0ABD2A7Q6_VESSQ</name>
<keyword evidence="3" id="KW-1185">Reference proteome</keyword>
<reference evidence="2 3" key="1">
    <citation type="journal article" date="2024" name="Ann. Entomol. Soc. Am.">
        <title>Genomic analyses of the southern and eastern yellowjacket wasps (Hymenoptera: Vespidae) reveal evolutionary signatures of social life.</title>
        <authorList>
            <person name="Catto M.A."/>
            <person name="Caine P.B."/>
            <person name="Orr S.E."/>
            <person name="Hunt B.G."/>
            <person name="Goodisman M.A.D."/>
        </authorList>
    </citation>
    <scope>NUCLEOTIDE SEQUENCE [LARGE SCALE GENOMIC DNA]</scope>
    <source>
        <strain evidence="2">233</strain>
        <tissue evidence="2">Head and thorax</tissue>
    </source>
</reference>
<organism evidence="2 3">
    <name type="scientific">Vespula squamosa</name>
    <name type="common">Southern yellow jacket</name>
    <name type="synonym">Wasp</name>
    <dbReference type="NCBI Taxonomy" id="30214"/>
    <lineage>
        <taxon>Eukaryota</taxon>
        <taxon>Metazoa</taxon>
        <taxon>Ecdysozoa</taxon>
        <taxon>Arthropoda</taxon>
        <taxon>Hexapoda</taxon>
        <taxon>Insecta</taxon>
        <taxon>Pterygota</taxon>
        <taxon>Neoptera</taxon>
        <taxon>Endopterygota</taxon>
        <taxon>Hymenoptera</taxon>
        <taxon>Apocrita</taxon>
        <taxon>Aculeata</taxon>
        <taxon>Vespoidea</taxon>
        <taxon>Vespidae</taxon>
        <taxon>Vespinae</taxon>
        <taxon>Vespula</taxon>
    </lineage>
</organism>
<feature type="non-terminal residue" evidence="2">
    <location>
        <position position="1"/>
    </location>
</feature>
<sequence length="156" mass="18149">TDRNRWLVRLANGQVGGRRFAWYVEQINQRTFTMYTKEGRGAKERGLLGGPGRRQAGGGSQAARQAARQEQVGIKLYAGRWLRRALVTRFKLRVSRYHRTEWKYLANGMETHRRLPSSSRQRKSAKSVLTVARVPLQRSKTHGKVFFSCRSRYVRR</sequence>
<dbReference type="AlphaFoldDB" id="A0ABD2A7Q6"/>
<evidence type="ECO:0000256" key="1">
    <source>
        <dbReference type="SAM" id="MobiDB-lite"/>
    </source>
</evidence>